<dbReference type="Pfam" id="PF07715">
    <property type="entry name" value="Plug"/>
    <property type="match status" value="1"/>
</dbReference>
<dbReference type="NCBIfam" id="TIGR04057">
    <property type="entry name" value="SusC_RagA_signa"/>
    <property type="match status" value="1"/>
</dbReference>
<comment type="caution">
    <text evidence="5">The sequence shown here is derived from an EMBL/GenBank/DDBJ whole genome shotgun (WGS) entry which is preliminary data.</text>
</comment>
<gene>
    <name evidence="5" type="ORF">ADICYQ_5718</name>
</gene>
<dbReference type="GO" id="GO:0009279">
    <property type="term" value="C:cell outer membrane"/>
    <property type="evidence" value="ECO:0007669"/>
    <property type="project" value="UniProtKB-SubCell"/>
</dbReference>
<evidence type="ECO:0000259" key="4">
    <source>
        <dbReference type="Pfam" id="PF07715"/>
    </source>
</evidence>
<dbReference type="InterPro" id="IPR039426">
    <property type="entry name" value="TonB-dep_rcpt-like"/>
</dbReference>
<keyword evidence="2" id="KW-0998">Cell outer membrane</keyword>
<dbReference type="Pfam" id="PF13715">
    <property type="entry name" value="CarbopepD_reg_2"/>
    <property type="match status" value="1"/>
</dbReference>
<dbReference type="InterPro" id="IPR012910">
    <property type="entry name" value="Plug_dom"/>
</dbReference>
<dbReference type="eggNOG" id="COG4206">
    <property type="taxonomic scope" value="Bacteria"/>
</dbReference>
<dbReference type="SUPFAM" id="SSF56935">
    <property type="entry name" value="Porins"/>
    <property type="match status" value="1"/>
</dbReference>
<dbReference type="SUPFAM" id="SSF49464">
    <property type="entry name" value="Carboxypeptidase regulatory domain-like"/>
    <property type="match status" value="1"/>
</dbReference>
<dbReference type="Gene3D" id="2.170.130.10">
    <property type="entry name" value="TonB-dependent receptor, plug domain"/>
    <property type="match status" value="1"/>
</dbReference>
<keyword evidence="5" id="KW-0675">Receptor</keyword>
<dbReference type="PANTHER" id="PTHR30069">
    <property type="entry name" value="TONB-DEPENDENT OUTER MEMBRANE RECEPTOR"/>
    <property type="match status" value="1"/>
</dbReference>
<dbReference type="PROSITE" id="PS52016">
    <property type="entry name" value="TONB_DEPENDENT_REC_3"/>
    <property type="match status" value="1"/>
</dbReference>
<comment type="subcellular location">
    <subcellularLocation>
        <location evidence="2">Cell outer membrane</location>
        <topology evidence="2">Multi-pass membrane protein</topology>
    </subcellularLocation>
</comment>
<dbReference type="PATRIC" id="fig|641524.5.peg.5672"/>
<evidence type="ECO:0000256" key="2">
    <source>
        <dbReference type="PROSITE-ProRule" id="PRU01360"/>
    </source>
</evidence>
<keyword evidence="2" id="KW-0813">Transport</keyword>
<dbReference type="GO" id="GO:0015344">
    <property type="term" value="F:siderophore uptake transmembrane transporter activity"/>
    <property type="evidence" value="ECO:0007669"/>
    <property type="project" value="TreeGrafter"/>
</dbReference>
<name>S7V509_9BACT</name>
<dbReference type="Proteomes" id="UP000014974">
    <property type="component" value="Unassembled WGS sequence"/>
</dbReference>
<protein>
    <submittedName>
        <fullName evidence="5">TonB-dependent receptor</fullName>
    </submittedName>
</protein>
<dbReference type="GO" id="GO:0044718">
    <property type="term" value="P:siderophore transmembrane transport"/>
    <property type="evidence" value="ECO:0007669"/>
    <property type="project" value="TreeGrafter"/>
</dbReference>
<dbReference type="InterPro" id="IPR008969">
    <property type="entry name" value="CarboxyPept-like_regulatory"/>
</dbReference>
<feature type="compositionally biased region" description="Polar residues" evidence="3">
    <location>
        <begin position="1"/>
        <end position="12"/>
    </location>
</feature>
<dbReference type="PANTHER" id="PTHR30069:SF29">
    <property type="entry name" value="HEMOGLOBIN AND HEMOGLOBIN-HAPTOGLOBIN-BINDING PROTEIN 1-RELATED"/>
    <property type="match status" value="1"/>
</dbReference>
<keyword evidence="2" id="KW-0812">Transmembrane</keyword>
<feature type="region of interest" description="Disordered" evidence="3">
    <location>
        <begin position="1"/>
        <end position="22"/>
    </location>
</feature>
<evidence type="ECO:0000313" key="5">
    <source>
        <dbReference type="EMBL" id="EPR65185.1"/>
    </source>
</evidence>
<proteinExistence type="inferred from homology"/>
<keyword evidence="1" id="KW-0732">Signal</keyword>
<feature type="domain" description="TonB-dependent receptor plug" evidence="4">
    <location>
        <begin position="99"/>
        <end position="220"/>
    </location>
</feature>
<dbReference type="AlphaFoldDB" id="S7V509"/>
<evidence type="ECO:0000313" key="6">
    <source>
        <dbReference type="Proteomes" id="UP000014974"/>
    </source>
</evidence>
<accession>S7V509</accession>
<dbReference type="EMBL" id="ATNM01000197">
    <property type="protein sequence ID" value="EPR65185.1"/>
    <property type="molecule type" value="Genomic_DNA"/>
</dbReference>
<organism evidence="5 6">
    <name type="scientific">Cyclobacterium qasimii M12-11B</name>
    <dbReference type="NCBI Taxonomy" id="641524"/>
    <lineage>
        <taxon>Bacteria</taxon>
        <taxon>Pseudomonadati</taxon>
        <taxon>Bacteroidota</taxon>
        <taxon>Cytophagia</taxon>
        <taxon>Cytophagales</taxon>
        <taxon>Cyclobacteriaceae</taxon>
        <taxon>Cyclobacterium</taxon>
    </lineage>
</organism>
<keyword evidence="2" id="KW-1134">Transmembrane beta strand</keyword>
<comment type="similarity">
    <text evidence="2">Belongs to the TonB-dependent receptor family.</text>
</comment>
<keyword evidence="2" id="KW-0472">Membrane</keyword>
<evidence type="ECO:0000256" key="3">
    <source>
        <dbReference type="SAM" id="MobiDB-lite"/>
    </source>
</evidence>
<dbReference type="Gene3D" id="2.60.40.1120">
    <property type="entry name" value="Carboxypeptidase-like, regulatory domain"/>
    <property type="match status" value="1"/>
</dbReference>
<dbReference type="STRING" id="641524.ADICYQ_5718"/>
<evidence type="ECO:0000256" key="1">
    <source>
        <dbReference type="ARBA" id="ARBA00022729"/>
    </source>
</evidence>
<reference evidence="5 6" key="1">
    <citation type="journal article" date="2013" name="Genome Announc.">
        <title>Draft Genome Sequence of Cyclobacterium qasimii Strain M12-11BT, Isolated from Arctic Marine Sediment.</title>
        <authorList>
            <person name="Shivaji S."/>
            <person name="Ara S."/>
            <person name="Singh A."/>
            <person name="Kumar Pinnaka A."/>
        </authorList>
    </citation>
    <scope>NUCLEOTIDE SEQUENCE [LARGE SCALE GENOMIC DNA]</scope>
    <source>
        <strain evidence="5 6">M12-11B</strain>
    </source>
</reference>
<sequence length="248" mass="25888">MAQSRTVSGTVTSEDEPNGIPGVNVSVKGSLVGTVSDIDGTYSLSIPEGSNVLSFSFVGFLTQERMIDNQSKIDVLLKPDVKTLGEVVVVGYGTQSAKMSVQSISSLDNSQIERMPIFTAQEALQGQAAGVQLTGTSGVGGAQQNIRIRGVASLTAGGSPLFVVDGVPLNDGSSGDYANESGAVTLNPLMELNPNEIQSISVLKDASAVAIYGSRGANGVILIQTKRGKVVNRKSMWTFTGEYKTQLL</sequence>
<dbReference type="InterPro" id="IPR023997">
    <property type="entry name" value="TonB-dep_OMP_SusC/RagA_CS"/>
</dbReference>
<dbReference type="InterPro" id="IPR037066">
    <property type="entry name" value="Plug_dom_sf"/>
</dbReference>